<evidence type="ECO:0000259" key="4">
    <source>
        <dbReference type="SMART" id="SM00208"/>
    </source>
</evidence>
<sequence length="241" mass="26389">MGAGAAWWAFLYLCPLVRGQDHGPGLAPSPPARCEPGRFLHREADVLRCCSLCNSSTKPCPSNQLRDCTCARPGEFCEDSDCSKCKRHICLPGQQVLIHGTFLFGFSCKDCEDGTYSNGMDDKCLPWTDCSREGFVTVRPGNRTHNVLCGMALLPESGLFDSSSILAAILIGLTTVTVMLVVVQLVLHFWWAKKEPSPKDREPILPLGPGPPDDIGNCPFPEEEWGEKTAEEKAEAGHPWV</sequence>
<dbReference type="PANTHER" id="PTHR47388:SF1">
    <property type="entry name" value="TUMOR NECROSIS FACTOR RECEPTOR SUPERFAMILY MEMBER 18"/>
    <property type="match status" value="1"/>
</dbReference>
<evidence type="ECO:0000313" key="6">
    <source>
        <dbReference type="Proteomes" id="UP000007648"/>
    </source>
</evidence>
<feature type="transmembrane region" description="Helical" evidence="2">
    <location>
        <begin position="165"/>
        <end position="191"/>
    </location>
</feature>
<proteinExistence type="predicted"/>
<name>A0A7N4PVQ8_SARHA</name>
<reference evidence="5 6" key="1">
    <citation type="journal article" date="2011" name="Proc. Natl. Acad. Sci. U.S.A.">
        <title>Genetic diversity and population structure of the endangered marsupial Sarcophilus harrisii (Tasmanian devil).</title>
        <authorList>
            <person name="Miller W."/>
            <person name="Hayes V.M."/>
            <person name="Ratan A."/>
            <person name="Petersen D.C."/>
            <person name="Wittekindt N.E."/>
            <person name="Miller J."/>
            <person name="Walenz B."/>
            <person name="Knight J."/>
            <person name="Qi J."/>
            <person name="Zhao F."/>
            <person name="Wang Q."/>
            <person name="Bedoya-Reina O.C."/>
            <person name="Katiyar N."/>
            <person name="Tomsho L.P."/>
            <person name="Kasson L.M."/>
            <person name="Hardie R.A."/>
            <person name="Woodbridge P."/>
            <person name="Tindall E.A."/>
            <person name="Bertelsen M.F."/>
            <person name="Dixon D."/>
            <person name="Pyecroft S."/>
            <person name="Helgen K.M."/>
            <person name="Lesk A.M."/>
            <person name="Pringle T.H."/>
            <person name="Patterson N."/>
            <person name="Zhang Y."/>
            <person name="Kreiss A."/>
            <person name="Woods G.M."/>
            <person name="Jones M.E."/>
            <person name="Schuster S.C."/>
        </authorList>
    </citation>
    <scope>NUCLEOTIDE SEQUENCE [LARGE SCALE GENOMIC DNA]</scope>
</reference>
<dbReference type="AlphaFoldDB" id="A0A7N4PVQ8"/>
<feature type="compositionally biased region" description="Basic and acidic residues" evidence="1">
    <location>
        <begin position="226"/>
        <end position="241"/>
    </location>
</feature>
<feature type="chain" id="PRO_5029731277" evidence="3">
    <location>
        <begin position="20"/>
        <end position="241"/>
    </location>
</feature>
<dbReference type="Gene3D" id="2.10.50.10">
    <property type="entry name" value="Tumor Necrosis Factor Receptor, subunit A, domain 2"/>
    <property type="match status" value="1"/>
</dbReference>
<feature type="domain" description="TNFR-Cys" evidence="4">
    <location>
        <begin position="34"/>
        <end position="68"/>
    </location>
</feature>
<dbReference type="InParanoid" id="A0A7N4PVQ8"/>
<dbReference type="InterPro" id="IPR022318">
    <property type="entry name" value="TNFR_18"/>
</dbReference>
<dbReference type="GO" id="GO:0045785">
    <property type="term" value="P:positive regulation of cell adhesion"/>
    <property type="evidence" value="ECO:0007669"/>
    <property type="project" value="TreeGrafter"/>
</dbReference>
<feature type="domain" description="TNFR-Cys" evidence="4">
    <location>
        <begin position="111"/>
        <end position="149"/>
    </location>
</feature>
<dbReference type="GeneTree" id="ENSGT00940000166589"/>
<keyword evidence="3" id="KW-0732">Signal</keyword>
<dbReference type="GO" id="GO:0009897">
    <property type="term" value="C:external side of plasma membrane"/>
    <property type="evidence" value="ECO:0007669"/>
    <property type="project" value="TreeGrafter"/>
</dbReference>
<gene>
    <name evidence="5" type="primary">TNFRSF18</name>
</gene>
<protein>
    <submittedName>
        <fullName evidence="5">TNF receptor superfamily member 18</fullName>
    </submittedName>
</protein>
<dbReference type="KEGG" id="shr:111719928"/>
<dbReference type="CTD" id="8784"/>
<keyword evidence="2" id="KW-0812">Transmembrane</keyword>
<keyword evidence="2" id="KW-1133">Transmembrane helix</keyword>
<evidence type="ECO:0000313" key="5">
    <source>
        <dbReference type="Ensembl" id="ENSSHAP00000044196.1"/>
    </source>
</evidence>
<dbReference type="Ensembl" id="ENSSHAT00000044582.1">
    <property type="protein sequence ID" value="ENSSHAP00000044196.1"/>
    <property type="gene ID" value="ENSSHAG00000023460.1"/>
</dbReference>
<dbReference type="FunCoup" id="A0A7N4PVQ8">
    <property type="interactions" value="575"/>
</dbReference>
<dbReference type="InterPro" id="IPR034018">
    <property type="entry name" value="TNFRSF18_N"/>
</dbReference>
<reference evidence="5" key="2">
    <citation type="submission" date="2025-08" db="UniProtKB">
        <authorList>
            <consortium name="Ensembl"/>
        </authorList>
    </citation>
    <scope>IDENTIFICATION</scope>
</reference>
<dbReference type="CDD" id="cd13417">
    <property type="entry name" value="TNFRSF18"/>
    <property type="match status" value="1"/>
</dbReference>
<evidence type="ECO:0000256" key="1">
    <source>
        <dbReference type="SAM" id="MobiDB-lite"/>
    </source>
</evidence>
<dbReference type="SMART" id="SM00208">
    <property type="entry name" value="TNFR"/>
    <property type="match status" value="2"/>
</dbReference>
<evidence type="ECO:0000256" key="2">
    <source>
        <dbReference type="SAM" id="Phobius"/>
    </source>
</evidence>
<feature type="region of interest" description="Disordered" evidence="1">
    <location>
        <begin position="196"/>
        <end position="241"/>
    </location>
</feature>
<dbReference type="PRINTS" id="PR01968">
    <property type="entry name" value="TNFACTORR18"/>
</dbReference>
<organism evidence="5 6">
    <name type="scientific">Sarcophilus harrisii</name>
    <name type="common">Tasmanian devil</name>
    <name type="synonym">Sarcophilus laniarius</name>
    <dbReference type="NCBI Taxonomy" id="9305"/>
    <lineage>
        <taxon>Eukaryota</taxon>
        <taxon>Metazoa</taxon>
        <taxon>Chordata</taxon>
        <taxon>Craniata</taxon>
        <taxon>Vertebrata</taxon>
        <taxon>Euteleostomi</taxon>
        <taxon>Mammalia</taxon>
        <taxon>Metatheria</taxon>
        <taxon>Dasyuromorphia</taxon>
        <taxon>Dasyuridae</taxon>
        <taxon>Sarcophilus</taxon>
    </lineage>
</organism>
<dbReference type="Proteomes" id="UP000007648">
    <property type="component" value="Unassembled WGS sequence"/>
</dbReference>
<accession>A0A7N4PVQ8</accession>
<dbReference type="GO" id="GO:0005031">
    <property type="term" value="F:tumor necrosis factor receptor activity"/>
    <property type="evidence" value="ECO:0007669"/>
    <property type="project" value="InterPro"/>
</dbReference>
<dbReference type="OrthoDB" id="9374769at2759"/>
<dbReference type="GeneID" id="111719928"/>
<keyword evidence="2" id="KW-0472">Membrane</keyword>
<reference evidence="5" key="3">
    <citation type="submission" date="2025-09" db="UniProtKB">
        <authorList>
            <consortium name="Ensembl"/>
        </authorList>
    </citation>
    <scope>IDENTIFICATION</scope>
</reference>
<keyword evidence="6" id="KW-1185">Reference proteome</keyword>
<evidence type="ECO:0000256" key="3">
    <source>
        <dbReference type="SAM" id="SignalP"/>
    </source>
</evidence>
<dbReference type="PANTHER" id="PTHR47388">
    <property type="entry name" value="TUMOR NECROSIS FACTOR RECEPTOR SUPERFAMILY MEMBER 18"/>
    <property type="match status" value="1"/>
</dbReference>
<dbReference type="InterPro" id="IPR053107">
    <property type="entry name" value="TNFRSF18"/>
</dbReference>
<feature type="signal peptide" evidence="3">
    <location>
        <begin position="1"/>
        <end position="19"/>
    </location>
</feature>
<dbReference type="GO" id="GO:0043066">
    <property type="term" value="P:negative regulation of apoptotic process"/>
    <property type="evidence" value="ECO:0007669"/>
    <property type="project" value="InterPro"/>
</dbReference>
<dbReference type="RefSeq" id="XP_031818935.1">
    <property type="nucleotide sequence ID" value="XM_031963075.1"/>
</dbReference>
<dbReference type="InterPro" id="IPR001368">
    <property type="entry name" value="TNFR/NGFR_Cys_rich_reg"/>
</dbReference>